<dbReference type="EMBL" id="JAPWIE010000008">
    <property type="protein sequence ID" value="MCZ4553062.1"/>
    <property type="molecule type" value="Genomic_DNA"/>
</dbReference>
<dbReference type="InterPro" id="IPR050583">
    <property type="entry name" value="Mycobacterial_A85_antigen"/>
</dbReference>
<dbReference type="PANTHER" id="PTHR48098">
    <property type="entry name" value="ENTEROCHELIN ESTERASE-RELATED"/>
    <property type="match status" value="1"/>
</dbReference>
<keyword evidence="2" id="KW-0378">Hydrolase</keyword>
<gene>
    <name evidence="2" type="ORF">O4213_23945</name>
</gene>
<dbReference type="Gene3D" id="3.40.50.1820">
    <property type="entry name" value="alpha/beta hydrolase"/>
    <property type="match status" value="1"/>
</dbReference>
<reference evidence="2" key="1">
    <citation type="submission" date="2022-12" db="EMBL/GenBank/DDBJ databases">
        <authorList>
            <person name="Krivoruchko A.V."/>
            <person name="Elkin A."/>
        </authorList>
    </citation>
    <scope>NUCLEOTIDE SEQUENCE</scope>
    <source>
        <strain evidence="2">IEGM 1388</strain>
    </source>
</reference>
<dbReference type="SUPFAM" id="SSF53474">
    <property type="entry name" value="alpha/beta-Hydrolases"/>
    <property type="match status" value="1"/>
</dbReference>
<organism evidence="2 3">
    <name type="scientific">Gordonia rubripertincta</name>
    <name type="common">Rhodococcus corallinus</name>
    <dbReference type="NCBI Taxonomy" id="36822"/>
    <lineage>
        <taxon>Bacteria</taxon>
        <taxon>Bacillati</taxon>
        <taxon>Actinomycetota</taxon>
        <taxon>Actinomycetes</taxon>
        <taxon>Mycobacteriales</taxon>
        <taxon>Gordoniaceae</taxon>
        <taxon>Gordonia</taxon>
    </lineage>
</organism>
<dbReference type="GO" id="GO:0016787">
    <property type="term" value="F:hydrolase activity"/>
    <property type="evidence" value="ECO:0007669"/>
    <property type="project" value="UniProtKB-KW"/>
</dbReference>
<dbReference type="InterPro" id="IPR000801">
    <property type="entry name" value="Esterase-like"/>
</dbReference>
<evidence type="ECO:0000256" key="1">
    <source>
        <dbReference type="SAM" id="SignalP"/>
    </source>
</evidence>
<proteinExistence type="predicted"/>
<keyword evidence="1" id="KW-0732">Signal</keyword>
<evidence type="ECO:0000313" key="3">
    <source>
        <dbReference type="Proteomes" id="UP001067235"/>
    </source>
</evidence>
<dbReference type="Proteomes" id="UP001067235">
    <property type="component" value="Unassembled WGS sequence"/>
</dbReference>
<name>A0ABT4N1C5_GORRU</name>
<dbReference type="Pfam" id="PF00756">
    <property type="entry name" value="Esterase"/>
    <property type="match status" value="1"/>
</dbReference>
<dbReference type="InterPro" id="IPR029058">
    <property type="entry name" value="AB_hydrolase_fold"/>
</dbReference>
<dbReference type="RefSeq" id="WP_301573693.1">
    <property type="nucleotide sequence ID" value="NZ_JAPWIE010000008.1"/>
</dbReference>
<feature type="signal peptide" evidence="1">
    <location>
        <begin position="1"/>
        <end position="34"/>
    </location>
</feature>
<accession>A0ABT4N1C5</accession>
<protein>
    <submittedName>
        <fullName evidence="2">Alpha/beta hydrolase family protein</fullName>
    </submittedName>
</protein>
<evidence type="ECO:0000313" key="2">
    <source>
        <dbReference type="EMBL" id="MCZ4553062.1"/>
    </source>
</evidence>
<feature type="chain" id="PRO_5046822065" evidence="1">
    <location>
        <begin position="35"/>
        <end position="340"/>
    </location>
</feature>
<keyword evidence="3" id="KW-1185">Reference proteome</keyword>
<dbReference type="PANTHER" id="PTHR48098:SF1">
    <property type="entry name" value="DIACYLGLYCEROL ACYLTRANSFERASE_MYCOLYLTRANSFERASE AG85A"/>
    <property type="match status" value="1"/>
</dbReference>
<sequence length="340" mass="35841">MIPTRRLRMRRLQSLTAASALVVTGLMFPATAHATPAPDSHAHVTSLGHVRGSLWDITVHSPAMGADIPFQLIRPPGAPPGAPTVYLLNGAGGGEDGSGWLEETDALHFYADKRVNVLIPQRGSGTLYTDWIADDPQVGRPMWQTFLTKELPPVIDAALNTNGRNAIVGLSMSATSVLDLATAAPGLYRSVASISGCAQTSTPVGQAAVRGIVYSSGADPDNMWGPAGSPLWAQHDPLVNAEKLRGTALYLSSGDGRAGKYDNEQSAPPGAPPVENRIVVGGAIEAGARFCTEAMAERLAALSIPATIHLPATGTHSWRYFQDELHRSWPTIDAGLHAGR</sequence>
<comment type="caution">
    <text evidence="2">The sequence shown here is derived from an EMBL/GenBank/DDBJ whole genome shotgun (WGS) entry which is preliminary data.</text>
</comment>